<dbReference type="CDD" id="cd06260">
    <property type="entry name" value="DUF820-like"/>
    <property type="match status" value="1"/>
</dbReference>
<accession>A0A5N0EKN1</accession>
<comment type="caution">
    <text evidence="2">The sequence shown here is derived from an EMBL/GenBank/DDBJ whole genome shotgun (WGS) entry which is preliminary data.</text>
</comment>
<feature type="domain" description="Putative restriction endonuclease" evidence="1">
    <location>
        <begin position="16"/>
        <end position="169"/>
    </location>
</feature>
<name>A0A5N0EKN1_9NOCA</name>
<organism evidence="2 3">
    <name type="scientific">Nocardia colli</name>
    <dbReference type="NCBI Taxonomy" id="2545717"/>
    <lineage>
        <taxon>Bacteria</taxon>
        <taxon>Bacillati</taxon>
        <taxon>Actinomycetota</taxon>
        <taxon>Actinomycetes</taxon>
        <taxon>Mycobacteriales</taxon>
        <taxon>Nocardiaceae</taxon>
        <taxon>Nocardia</taxon>
    </lineage>
</organism>
<evidence type="ECO:0000313" key="2">
    <source>
        <dbReference type="EMBL" id="KAA8889812.1"/>
    </source>
</evidence>
<keyword evidence="2" id="KW-0378">Hydrolase</keyword>
<gene>
    <name evidence="2" type="ORF">F3087_00240</name>
</gene>
<keyword evidence="2" id="KW-0255">Endonuclease</keyword>
<dbReference type="InterPro" id="IPR012296">
    <property type="entry name" value="Nuclease_put_TT1808"/>
</dbReference>
<evidence type="ECO:0000313" key="3">
    <source>
        <dbReference type="Proteomes" id="UP000323876"/>
    </source>
</evidence>
<dbReference type="InterPro" id="IPR008538">
    <property type="entry name" value="Uma2"/>
</dbReference>
<dbReference type="Pfam" id="PF05685">
    <property type="entry name" value="Uma2"/>
    <property type="match status" value="1"/>
</dbReference>
<dbReference type="PANTHER" id="PTHR35400">
    <property type="entry name" value="SLR1083 PROTEIN"/>
    <property type="match status" value="1"/>
</dbReference>
<dbReference type="InterPro" id="IPR011335">
    <property type="entry name" value="Restrct_endonuc-II-like"/>
</dbReference>
<protein>
    <submittedName>
        <fullName evidence="2">Uma2 family endonuclease</fullName>
    </submittedName>
</protein>
<dbReference type="SUPFAM" id="SSF52980">
    <property type="entry name" value="Restriction endonuclease-like"/>
    <property type="match status" value="1"/>
</dbReference>
<sequence>MAGLPAPGRPLTVDGYIALGEDDEYRWELQEGLLAMMPSPTPDHMVAVMQLYARLKEDLPPDLVVVPSVDVDLQLAASDEPATVRRPDLVVVDRTEYDRCKGGDAILRACGARLVVEIVSTGSRRMDYLTKRAEYAEAGIPHYWIFDLEPTVQLLALRRAKERTYDGDEVTGTFKATSPCSVTIQLDQLGRS</sequence>
<dbReference type="AlphaFoldDB" id="A0A5N0EKN1"/>
<proteinExistence type="predicted"/>
<dbReference type="Gene3D" id="3.90.1570.10">
    <property type="entry name" value="tt1808, chain A"/>
    <property type="match status" value="1"/>
</dbReference>
<dbReference type="PANTHER" id="PTHR35400:SF3">
    <property type="entry name" value="SLL1072 PROTEIN"/>
    <property type="match status" value="1"/>
</dbReference>
<evidence type="ECO:0000259" key="1">
    <source>
        <dbReference type="Pfam" id="PF05685"/>
    </source>
</evidence>
<dbReference type="EMBL" id="VXLC01000001">
    <property type="protein sequence ID" value="KAA8889812.1"/>
    <property type="molecule type" value="Genomic_DNA"/>
</dbReference>
<dbReference type="GO" id="GO:0004519">
    <property type="term" value="F:endonuclease activity"/>
    <property type="evidence" value="ECO:0007669"/>
    <property type="project" value="UniProtKB-KW"/>
</dbReference>
<dbReference type="Proteomes" id="UP000323876">
    <property type="component" value="Unassembled WGS sequence"/>
</dbReference>
<dbReference type="OrthoDB" id="9799703at2"/>
<keyword evidence="3" id="KW-1185">Reference proteome</keyword>
<reference evidence="2 3" key="1">
    <citation type="submission" date="2019-09" db="EMBL/GenBank/DDBJ databases">
        <authorList>
            <person name="Wang X."/>
        </authorList>
    </citation>
    <scope>NUCLEOTIDE SEQUENCE [LARGE SCALE GENOMIC DNA]</scope>
    <source>
        <strain evidence="2 3">CICC 11023</strain>
    </source>
</reference>
<dbReference type="RefSeq" id="WP_150399731.1">
    <property type="nucleotide sequence ID" value="NZ_VXLC01000001.1"/>
</dbReference>
<keyword evidence="2" id="KW-0540">Nuclease</keyword>